<evidence type="ECO:0000313" key="2">
    <source>
        <dbReference type="EMBL" id="KAF2100411.1"/>
    </source>
</evidence>
<dbReference type="EMBL" id="ML978124">
    <property type="protein sequence ID" value="KAF2100411.1"/>
    <property type="molecule type" value="Genomic_DNA"/>
</dbReference>
<protein>
    <submittedName>
        <fullName evidence="2">Uncharacterized protein</fullName>
    </submittedName>
</protein>
<reference evidence="2" key="1">
    <citation type="journal article" date="2020" name="Stud. Mycol.">
        <title>101 Dothideomycetes genomes: a test case for predicting lifestyles and emergence of pathogens.</title>
        <authorList>
            <person name="Haridas S."/>
            <person name="Albert R."/>
            <person name="Binder M."/>
            <person name="Bloem J."/>
            <person name="Labutti K."/>
            <person name="Salamov A."/>
            <person name="Andreopoulos B."/>
            <person name="Baker S."/>
            <person name="Barry K."/>
            <person name="Bills G."/>
            <person name="Bluhm B."/>
            <person name="Cannon C."/>
            <person name="Castanera R."/>
            <person name="Culley D."/>
            <person name="Daum C."/>
            <person name="Ezra D."/>
            <person name="Gonzalez J."/>
            <person name="Henrissat B."/>
            <person name="Kuo A."/>
            <person name="Liang C."/>
            <person name="Lipzen A."/>
            <person name="Lutzoni F."/>
            <person name="Magnuson J."/>
            <person name="Mondo S."/>
            <person name="Nolan M."/>
            <person name="Ohm R."/>
            <person name="Pangilinan J."/>
            <person name="Park H.-J."/>
            <person name="Ramirez L."/>
            <person name="Alfaro M."/>
            <person name="Sun H."/>
            <person name="Tritt A."/>
            <person name="Yoshinaga Y."/>
            <person name="Zwiers L.-H."/>
            <person name="Turgeon B."/>
            <person name="Goodwin S."/>
            <person name="Spatafora J."/>
            <person name="Crous P."/>
            <person name="Grigoriev I."/>
        </authorList>
    </citation>
    <scope>NUCLEOTIDE SEQUENCE</scope>
    <source>
        <strain evidence="2">CBS 133067</strain>
    </source>
</reference>
<sequence length="436" mass="50938">MVCRSRLSVVIFIATSAVLLLFLFSFSEAVSSVSLDYAHKAHNYWDSNFKHSSSLPQIYNCEDPYRRPGYLHIDPSDYKNTRWVPYTPEFLDAETPWYAEYPPPKNADIFFNQTEPEWQFLELPSTPKEWMKLARAEHDRRTKSLEVEAKKQKAQDFLGVKDDGSMGWLWGRRLLIIGDSVDRYMMQFFCEEFGRQMSQPGPHTTALCEIPSLNFTIIHWHFPGSFTYKPDWWWMKDMKEIAFEERWNSMWAPMLDKHVRGKDGRPDLVLWQNGLWDQRALWEAGEAHFNGSDNVMGTRERQLVWDEVRFVASRMQKLAEKLNGEFGADVPAMFRAITIHRDSNATDANIYELDRIGRAVAERNGHEVFEWGRLVTAMSMLYRDKTHTDKGPASWLWGNMALEYLARGAGIRDPERSPYFNGWGACHKQLVHWGGR</sequence>
<dbReference type="AlphaFoldDB" id="A0A9P4ILN2"/>
<dbReference type="Proteomes" id="UP000799772">
    <property type="component" value="Unassembled WGS sequence"/>
</dbReference>
<evidence type="ECO:0000256" key="1">
    <source>
        <dbReference type="SAM" id="SignalP"/>
    </source>
</evidence>
<feature type="signal peptide" evidence="1">
    <location>
        <begin position="1"/>
        <end position="29"/>
    </location>
</feature>
<accession>A0A9P4ILN2</accession>
<gene>
    <name evidence="2" type="ORF">NA57DRAFT_64992</name>
</gene>
<evidence type="ECO:0000313" key="3">
    <source>
        <dbReference type="Proteomes" id="UP000799772"/>
    </source>
</evidence>
<organism evidence="2 3">
    <name type="scientific">Rhizodiscina lignyota</name>
    <dbReference type="NCBI Taxonomy" id="1504668"/>
    <lineage>
        <taxon>Eukaryota</taxon>
        <taxon>Fungi</taxon>
        <taxon>Dikarya</taxon>
        <taxon>Ascomycota</taxon>
        <taxon>Pezizomycotina</taxon>
        <taxon>Dothideomycetes</taxon>
        <taxon>Pleosporomycetidae</taxon>
        <taxon>Aulographales</taxon>
        <taxon>Rhizodiscinaceae</taxon>
        <taxon>Rhizodiscina</taxon>
    </lineage>
</organism>
<name>A0A9P4ILN2_9PEZI</name>
<comment type="caution">
    <text evidence="2">The sequence shown here is derived from an EMBL/GenBank/DDBJ whole genome shotgun (WGS) entry which is preliminary data.</text>
</comment>
<keyword evidence="3" id="KW-1185">Reference proteome</keyword>
<feature type="chain" id="PRO_5040287810" evidence="1">
    <location>
        <begin position="30"/>
        <end position="436"/>
    </location>
</feature>
<dbReference type="OrthoDB" id="2588793at2759"/>
<proteinExistence type="predicted"/>
<keyword evidence="1" id="KW-0732">Signal</keyword>